<dbReference type="CDD" id="cd11377">
    <property type="entry name" value="Pro-peptidase_S53"/>
    <property type="match status" value="1"/>
</dbReference>
<dbReference type="SMART" id="SM00944">
    <property type="entry name" value="Pro-kuma_activ"/>
    <property type="match status" value="1"/>
</dbReference>
<evidence type="ECO:0000256" key="7">
    <source>
        <dbReference type="ARBA" id="ARBA00023529"/>
    </source>
</evidence>
<dbReference type="GO" id="GO:0046872">
    <property type="term" value="F:metal ion binding"/>
    <property type="evidence" value="ECO:0007669"/>
    <property type="project" value="UniProtKB-UniRule"/>
</dbReference>
<keyword evidence="4 9" id="KW-0720">Serine protease</keyword>
<keyword evidence="1 9" id="KW-0645">Protease</keyword>
<keyword evidence="2 9" id="KW-0479">Metal-binding</keyword>
<reference evidence="11" key="1">
    <citation type="submission" date="2022-07" db="EMBL/GenBank/DDBJ databases">
        <title>Genome analysis of Parmales, a sister group of diatoms, reveals the evolutionary specialization of diatoms from phago-mixotrophs to photoautotrophs.</title>
        <authorList>
            <person name="Ban H."/>
            <person name="Sato S."/>
            <person name="Yoshikawa S."/>
            <person name="Kazumasa Y."/>
            <person name="Nakamura Y."/>
            <person name="Ichinomiya M."/>
            <person name="Saitoh K."/>
            <person name="Sato N."/>
            <person name="Blanc-Mathieu R."/>
            <person name="Endo H."/>
            <person name="Kuwata A."/>
            <person name="Ogata H."/>
        </authorList>
    </citation>
    <scope>NUCLEOTIDE SEQUENCE</scope>
</reference>
<feature type="active site" description="Charge relay system" evidence="9">
    <location>
        <position position="263"/>
    </location>
</feature>
<dbReference type="Gene3D" id="3.40.50.200">
    <property type="entry name" value="Peptidase S8/S53 domain"/>
    <property type="match status" value="1"/>
</dbReference>
<comment type="caution">
    <text evidence="11">The sequence shown here is derived from an EMBL/GenBank/DDBJ whole genome shotgun (WGS) entry which is preliminary data.</text>
</comment>
<evidence type="ECO:0000256" key="6">
    <source>
        <dbReference type="ARBA" id="ARBA00023145"/>
    </source>
</evidence>
<dbReference type="Proteomes" id="UP001165082">
    <property type="component" value="Unassembled WGS sequence"/>
</dbReference>
<dbReference type="InterPro" id="IPR050819">
    <property type="entry name" value="Tripeptidyl-peptidase_I"/>
</dbReference>
<proteinExistence type="predicted"/>
<organism evidence="11 12">
    <name type="scientific">Triparma retinervis</name>
    <dbReference type="NCBI Taxonomy" id="2557542"/>
    <lineage>
        <taxon>Eukaryota</taxon>
        <taxon>Sar</taxon>
        <taxon>Stramenopiles</taxon>
        <taxon>Ochrophyta</taxon>
        <taxon>Bolidophyceae</taxon>
        <taxon>Parmales</taxon>
        <taxon>Triparmaceae</taxon>
        <taxon>Triparma</taxon>
    </lineage>
</organism>
<feature type="binding site" evidence="9">
    <location>
        <position position="526"/>
    </location>
    <ligand>
        <name>Ca(2+)</name>
        <dbReference type="ChEBI" id="CHEBI:29108"/>
    </ligand>
</feature>
<evidence type="ECO:0000256" key="3">
    <source>
        <dbReference type="ARBA" id="ARBA00022801"/>
    </source>
</evidence>
<feature type="binding site" evidence="9">
    <location>
        <position position="506"/>
    </location>
    <ligand>
        <name>Ca(2+)</name>
        <dbReference type="ChEBI" id="CHEBI:29108"/>
    </ligand>
</feature>
<dbReference type="GO" id="GO:0008240">
    <property type="term" value="F:tripeptidyl-peptidase activity"/>
    <property type="evidence" value="ECO:0007669"/>
    <property type="project" value="TreeGrafter"/>
</dbReference>
<keyword evidence="12" id="KW-1185">Reference proteome</keyword>
<keyword evidence="6" id="KW-0865">Zymogen</keyword>
<dbReference type="Pfam" id="PF09286">
    <property type="entry name" value="Pro-kuma_activ"/>
    <property type="match status" value="1"/>
</dbReference>
<dbReference type="EMBL" id="BRXZ01002566">
    <property type="protein sequence ID" value="GMH65149.1"/>
    <property type="molecule type" value="Genomic_DNA"/>
</dbReference>
<evidence type="ECO:0000313" key="12">
    <source>
        <dbReference type="Proteomes" id="UP001165082"/>
    </source>
</evidence>
<comment type="cofactor">
    <cofactor evidence="9">
        <name>Ca(2+)</name>
        <dbReference type="ChEBI" id="CHEBI:29108"/>
    </cofactor>
    <text evidence="9">Binds 1 Ca(2+) ion per subunit.</text>
</comment>
<evidence type="ECO:0000256" key="9">
    <source>
        <dbReference type="PROSITE-ProRule" id="PRU01032"/>
    </source>
</evidence>
<dbReference type="PROSITE" id="PS00138">
    <property type="entry name" value="SUBTILASE_SER"/>
    <property type="match status" value="1"/>
</dbReference>
<comment type="catalytic activity">
    <reaction evidence="7">
        <text>Hydrolysis of proteins with broad specificity for peptide bonds, and a preference for a large uncharged residue in P1. Hydrolyzes peptide amides.</text>
        <dbReference type="EC" id="3.4.21.62"/>
    </reaction>
</comment>
<dbReference type="InterPro" id="IPR030400">
    <property type="entry name" value="Sedolisin_dom"/>
</dbReference>
<evidence type="ECO:0000256" key="2">
    <source>
        <dbReference type="ARBA" id="ARBA00022723"/>
    </source>
</evidence>
<dbReference type="OrthoDB" id="409122at2759"/>
<dbReference type="InterPro" id="IPR000209">
    <property type="entry name" value="Peptidase_S8/S53_dom"/>
</dbReference>
<dbReference type="InterPro" id="IPR023828">
    <property type="entry name" value="Peptidase_S8_Ser-AS"/>
</dbReference>
<feature type="domain" description="Peptidase S53" evidence="10">
    <location>
        <begin position="189"/>
        <end position="548"/>
    </location>
</feature>
<evidence type="ECO:0000313" key="11">
    <source>
        <dbReference type="EMBL" id="GMH65149.1"/>
    </source>
</evidence>
<keyword evidence="5 9" id="KW-0106">Calcium</keyword>
<evidence type="ECO:0000259" key="10">
    <source>
        <dbReference type="PROSITE" id="PS51695"/>
    </source>
</evidence>
<protein>
    <recommendedName>
        <fullName evidence="8">subtilisin</fullName>
        <ecNumber evidence="8">3.4.21.62</ecNumber>
    </recommendedName>
</protein>
<feature type="binding site" evidence="9">
    <location>
        <position position="528"/>
    </location>
    <ligand>
        <name>Ca(2+)</name>
        <dbReference type="ChEBI" id="CHEBI:29108"/>
    </ligand>
</feature>
<feature type="binding site" evidence="9">
    <location>
        <position position="507"/>
    </location>
    <ligand>
        <name>Ca(2+)</name>
        <dbReference type="ChEBI" id="CHEBI:29108"/>
    </ligand>
</feature>
<dbReference type="SUPFAM" id="SSF54897">
    <property type="entry name" value="Protease propeptides/inhibitors"/>
    <property type="match status" value="1"/>
</dbReference>
<dbReference type="PROSITE" id="PS51695">
    <property type="entry name" value="SEDOLISIN"/>
    <property type="match status" value="1"/>
</dbReference>
<dbReference type="SUPFAM" id="SSF52743">
    <property type="entry name" value="Subtilisin-like"/>
    <property type="match status" value="1"/>
</dbReference>
<name>A0A9W7E217_9STRA</name>
<keyword evidence="3 9" id="KW-0378">Hydrolase</keyword>
<dbReference type="GO" id="GO:0004252">
    <property type="term" value="F:serine-type endopeptidase activity"/>
    <property type="evidence" value="ECO:0007669"/>
    <property type="project" value="UniProtKB-UniRule"/>
</dbReference>
<feature type="active site" description="Charge relay system" evidence="9">
    <location>
        <position position="465"/>
    </location>
</feature>
<feature type="active site" description="Charge relay system" evidence="9">
    <location>
        <position position="259"/>
    </location>
</feature>
<evidence type="ECO:0000256" key="4">
    <source>
        <dbReference type="ARBA" id="ARBA00022825"/>
    </source>
</evidence>
<dbReference type="InterPro" id="IPR036852">
    <property type="entry name" value="Peptidase_S8/S53_dom_sf"/>
</dbReference>
<gene>
    <name evidence="11" type="ORF">TrRE_jg11248</name>
</gene>
<dbReference type="GO" id="GO:0006508">
    <property type="term" value="P:proteolysis"/>
    <property type="evidence" value="ECO:0007669"/>
    <property type="project" value="UniProtKB-KW"/>
</dbReference>
<dbReference type="AlphaFoldDB" id="A0A9W7E217"/>
<evidence type="ECO:0000256" key="1">
    <source>
        <dbReference type="ARBA" id="ARBA00022670"/>
    </source>
</evidence>
<dbReference type="EC" id="3.4.21.62" evidence="8"/>
<dbReference type="InterPro" id="IPR015366">
    <property type="entry name" value="S53_propep"/>
</dbReference>
<evidence type="ECO:0000256" key="8">
    <source>
        <dbReference type="ARBA" id="ARBA00023619"/>
    </source>
</evidence>
<accession>A0A9W7E217</accession>
<dbReference type="CDD" id="cd04056">
    <property type="entry name" value="Peptidases_S53"/>
    <property type="match status" value="1"/>
</dbReference>
<dbReference type="PANTHER" id="PTHR14218">
    <property type="entry name" value="PROTEASE S8 TRIPEPTIDYL PEPTIDASE I CLN2"/>
    <property type="match status" value="1"/>
</dbReference>
<dbReference type="Pfam" id="PF00082">
    <property type="entry name" value="Peptidase_S8"/>
    <property type="match status" value="1"/>
</dbReference>
<sequence>MKFLFLLPALALGAHVTRESRESIPEKWLESGKPSSSQKVNLTFMLNLSDRKFQDLEGEFLSRSDPKSANFGQWLSSEDVHALTAPDQDSVDAVMNYFTEMGFTPVPRTSNSDTITVSVPFEIAEELLDTTYATYTHTGTGDVIHRAKQYSLPSELHEHIALVGPTTRFPTPSLAQKSATPSTSGIGSYNTPSNLRSLYSVGETLGGTADKNKQAVTAFLGQYYSESDLAKFFKTQFPEGADTPITLVGDATTGRAGIESMLDIEYMPAMGALNPTEFWGFSGASPIDDADEPFLTWLYTVSNTTDEDVPLVFSTSYGEDETAEVPTDYADRINVEFMKAGLRGISLLFASGDSGAASDSGTCPNDRFMPMWPAGSPYVTAVGGTSGGKMPEQAWSGSSGGFSDVFPAPSWQAEATSAYAANTDSDMPPASYFNSTGRGFPDISAQAVEYPVVVHGLTTPVAGTSCASPCASGVFGLLNDARLAAGKSSLGFLNQILYSNPSALNDVSEGVQGGCGRQSGFPAKEGWDAVTGLGSPNYEKLLDVVMALP</sequence>
<dbReference type="PANTHER" id="PTHR14218:SF15">
    <property type="entry name" value="TRIPEPTIDYL-PEPTIDASE 1"/>
    <property type="match status" value="1"/>
</dbReference>
<evidence type="ECO:0000256" key="5">
    <source>
        <dbReference type="ARBA" id="ARBA00022837"/>
    </source>
</evidence>